<feature type="domain" description="Glycosyl transferase family 28 C-terminal" evidence="1">
    <location>
        <begin position="255"/>
        <end position="321"/>
    </location>
</feature>
<dbReference type="EC" id="3.6.1.57" evidence="2"/>
<dbReference type="GO" id="GO:0016787">
    <property type="term" value="F:hydrolase activity"/>
    <property type="evidence" value="ECO:0007669"/>
    <property type="project" value="UniProtKB-KW"/>
</dbReference>
<dbReference type="InterPro" id="IPR007235">
    <property type="entry name" value="Glyco_trans_28_C"/>
</dbReference>
<dbReference type="Gene3D" id="3.40.50.2000">
    <property type="entry name" value="Glycogen Phosphorylase B"/>
    <property type="match status" value="1"/>
</dbReference>
<evidence type="ECO:0000313" key="2">
    <source>
        <dbReference type="EMBL" id="MDM7858932.1"/>
    </source>
</evidence>
<dbReference type="SUPFAM" id="SSF53756">
    <property type="entry name" value="UDP-Glycosyltransferase/glycogen phosphorylase"/>
    <property type="match status" value="1"/>
</dbReference>
<dbReference type="NCBIfam" id="TIGR03590">
    <property type="entry name" value="PseG"/>
    <property type="match status" value="1"/>
</dbReference>
<dbReference type="RefSeq" id="WP_289411783.1">
    <property type="nucleotide sequence ID" value="NZ_JAUCDY010000020.1"/>
</dbReference>
<comment type="caution">
    <text evidence="2">The sequence shown here is derived from an EMBL/GenBank/DDBJ whole genome shotgun (WGS) entry which is preliminary data.</text>
</comment>
<accession>A0ABT7STQ7</accession>
<sequence length="366" mass="41180">MKIVLRVDASIEMGSGHVMRCLTLADALTQAGAECHFICREHPGHLNALITERGHIVNSLPYIEQHKQRQYSKAEELAHANWLRATQEQDLESCIPILKLLQPDWLIVDHYAIDERWHKKLRPYCQKIMVIDDLADRQHDCDLLLDQTFGRSEEDYVLLVPEHCEILCGAQYALLRPEFAQWRDYSLKRRAQGQLEHLLINLGGVDKDNITTEILQALANTALPDNCRITVVMGATAPWVERVQQQAALMPWPTEVKVGVNNMAELMANSDLAIGAAGATSWERCCLGLPSIVICLADNQRKVIRSLEQSGAAILCSLEESISSIKLSPKLKLAEHFLVRLIKNSSIIIDGLGCNRVVNKIWSENE</sequence>
<keyword evidence="3" id="KW-1185">Reference proteome</keyword>
<name>A0ABT7STQ7_9GAMM</name>
<protein>
    <submittedName>
        <fullName evidence="2">UDP-2,4-diacetamido-2,4, 6-trideoxy-beta-L-altropyranose hydrolase</fullName>
        <ecNumber evidence="2">3.6.1.57</ecNumber>
    </submittedName>
</protein>
<dbReference type="EMBL" id="JAUCDY010000020">
    <property type="protein sequence ID" value="MDM7858932.1"/>
    <property type="molecule type" value="Genomic_DNA"/>
</dbReference>
<dbReference type="InterPro" id="IPR020023">
    <property type="entry name" value="PseG"/>
</dbReference>
<dbReference type="Proteomes" id="UP001241056">
    <property type="component" value="Unassembled WGS sequence"/>
</dbReference>
<dbReference type="Pfam" id="PF04101">
    <property type="entry name" value="Glyco_tran_28_C"/>
    <property type="match status" value="1"/>
</dbReference>
<dbReference type="Gene3D" id="3.40.50.11190">
    <property type="match status" value="1"/>
</dbReference>
<evidence type="ECO:0000313" key="3">
    <source>
        <dbReference type="Proteomes" id="UP001241056"/>
    </source>
</evidence>
<organism evidence="2 3">
    <name type="scientific">Thiopseudomonas acetoxidans</name>
    <dbReference type="NCBI Taxonomy" id="3041622"/>
    <lineage>
        <taxon>Bacteria</taxon>
        <taxon>Pseudomonadati</taxon>
        <taxon>Pseudomonadota</taxon>
        <taxon>Gammaproteobacteria</taxon>
        <taxon>Pseudomonadales</taxon>
        <taxon>Pseudomonadaceae</taxon>
        <taxon>Thiopseudomonas</taxon>
    </lineage>
</organism>
<proteinExistence type="predicted"/>
<keyword evidence="2" id="KW-0378">Hydrolase</keyword>
<evidence type="ECO:0000259" key="1">
    <source>
        <dbReference type="Pfam" id="PF04101"/>
    </source>
</evidence>
<dbReference type="PANTHER" id="PTHR21015">
    <property type="entry name" value="UDP-N-ACETYLGLUCOSAMINE--N-ACETYLMURAMYL-(PENTAPEPTIDE) PYROPHOSPHORYL-UNDECAPRENOL N-ACETYLGLUCOSAMINE TRANSFERASE 1"/>
    <property type="match status" value="1"/>
</dbReference>
<gene>
    <name evidence="2" type="primary">pseG</name>
    <name evidence="2" type="ORF">QEZ41_11730</name>
</gene>
<dbReference type="PANTHER" id="PTHR21015:SF22">
    <property type="entry name" value="GLYCOSYLTRANSFERASE"/>
    <property type="match status" value="1"/>
</dbReference>
<reference evidence="2 3" key="1">
    <citation type="submission" date="2023-06" db="EMBL/GenBank/DDBJ databases">
        <title>Thiopseudomonas sp. CY1220 draft genome sequence.</title>
        <authorList>
            <person name="Zhao G."/>
            <person name="An M."/>
        </authorList>
    </citation>
    <scope>NUCLEOTIDE SEQUENCE [LARGE SCALE GENOMIC DNA]</scope>
    <source>
        <strain evidence="2 3">CY1220</strain>
    </source>
</reference>